<evidence type="ECO:0000256" key="2">
    <source>
        <dbReference type="ARBA" id="ARBA00007186"/>
    </source>
</evidence>
<evidence type="ECO:0000256" key="6">
    <source>
        <dbReference type="ARBA" id="ARBA00023277"/>
    </source>
</evidence>
<sequence length="491" mass="55337">MAKIKIDPERKVGELDRRVFGGFIEHLGRCIYGGVFDEGSPLSDERGFRRDVLEAAKGLRMPILRWPGGNFVSGYHWTDGIGPREERPRKTELAWFSEESNRFGTHEFIEYCRTLDVEPYICVNMGTGTMDEAQGWVEYCNGTGDTYWANLRRANGQEEPFNVKYWGLGNEMYGDWQIGALSAEEYVKKAREFAKVMRWTDPSIELIGCGLSGVTDWDRVVVEGLAPFVDYHSVHIYTGSDDHWSNVLAPHAADRALRTVRSMIERARYEQGIEHPIHVAYDEWNVWFRARTAETKLEERYNLSDALAVATYLNVFARHCETVKIANLAQMVNVIAPIFTNKEDLFLQTIYHPLKLCAEHMQEVVLDAHVVCEKHDLTVEESTWPHRVADMGPFDVLDVSATCDGSGRDLTLVVVNRDPDNSVQTTVQLTDAAFDGTVTVHEVTGDDPTATNDFGKERVDASERTVDAGGADFEHTFPACSVTVLRAGLRG</sequence>
<keyword evidence="10" id="KW-1185">Reference proteome</keyword>
<keyword evidence="6" id="KW-0119">Carbohydrate metabolism</keyword>
<evidence type="ECO:0000259" key="8">
    <source>
        <dbReference type="SMART" id="SM00813"/>
    </source>
</evidence>
<dbReference type="GO" id="GO:0046556">
    <property type="term" value="F:alpha-L-arabinofuranosidase activity"/>
    <property type="evidence" value="ECO:0007669"/>
    <property type="project" value="UniProtKB-EC"/>
</dbReference>
<dbReference type="InterPro" id="IPR055235">
    <property type="entry name" value="ASD1_cat"/>
</dbReference>
<evidence type="ECO:0000256" key="4">
    <source>
        <dbReference type="ARBA" id="ARBA00012670"/>
    </source>
</evidence>
<dbReference type="PANTHER" id="PTHR43576:SF3">
    <property type="entry name" value="ALPHA-L-ARABINOFURANOSIDASE C"/>
    <property type="match status" value="1"/>
</dbReference>
<reference evidence="9 10" key="1">
    <citation type="submission" date="2019-10" db="EMBL/GenBank/DDBJ databases">
        <title>Rubrobacter sp nov SCSIO 52090 isolated from a deep-sea sediment in the South China Sea.</title>
        <authorList>
            <person name="Chen R.W."/>
        </authorList>
    </citation>
    <scope>NUCLEOTIDE SEQUENCE [LARGE SCALE GENOMIC DNA]</scope>
    <source>
        <strain evidence="9 10">SCSIO 52909</strain>
    </source>
</reference>
<accession>A0A6G8QAH2</accession>
<dbReference type="PANTHER" id="PTHR43576">
    <property type="entry name" value="ALPHA-L-ARABINOFURANOSIDASE C-RELATED"/>
    <property type="match status" value="1"/>
</dbReference>
<feature type="domain" description="Alpha-L-arabinofuranosidase C-terminal" evidence="8">
    <location>
        <begin position="282"/>
        <end position="481"/>
    </location>
</feature>
<dbReference type="KEGG" id="rub:GBA63_13050"/>
<dbReference type="SMART" id="SM00813">
    <property type="entry name" value="Alpha-L-AF_C"/>
    <property type="match status" value="1"/>
</dbReference>
<proteinExistence type="inferred from homology"/>
<comment type="catalytic activity">
    <reaction evidence="1">
        <text>Hydrolysis of terminal non-reducing alpha-L-arabinofuranoside residues in alpha-L-arabinosides.</text>
        <dbReference type="EC" id="3.2.1.55"/>
    </reaction>
</comment>
<evidence type="ECO:0000256" key="7">
    <source>
        <dbReference type="ARBA" id="ARBA00023295"/>
    </source>
</evidence>
<dbReference type="GO" id="GO:0046373">
    <property type="term" value="P:L-arabinose metabolic process"/>
    <property type="evidence" value="ECO:0007669"/>
    <property type="project" value="InterPro"/>
</dbReference>
<dbReference type="SUPFAM" id="SSF51011">
    <property type="entry name" value="Glycosyl hydrolase domain"/>
    <property type="match status" value="1"/>
</dbReference>
<dbReference type="AlphaFoldDB" id="A0A6G8QAH2"/>
<dbReference type="InterPro" id="IPR017853">
    <property type="entry name" value="GH"/>
</dbReference>
<comment type="subunit">
    <text evidence="3">Homohexamer; trimer of dimers.</text>
</comment>
<protein>
    <recommendedName>
        <fullName evidence="4">non-reducing end alpha-L-arabinofuranosidase</fullName>
        <ecNumber evidence="4">3.2.1.55</ecNumber>
    </recommendedName>
</protein>
<comment type="similarity">
    <text evidence="2">Belongs to the glycosyl hydrolase 51 family.</text>
</comment>
<dbReference type="SUPFAM" id="SSF51445">
    <property type="entry name" value="(Trans)glycosidases"/>
    <property type="match status" value="1"/>
</dbReference>
<evidence type="ECO:0000313" key="9">
    <source>
        <dbReference type="EMBL" id="QIN83459.1"/>
    </source>
</evidence>
<dbReference type="Proteomes" id="UP000501452">
    <property type="component" value="Chromosome"/>
</dbReference>
<evidence type="ECO:0000256" key="3">
    <source>
        <dbReference type="ARBA" id="ARBA00011165"/>
    </source>
</evidence>
<dbReference type="Gene3D" id="3.20.20.80">
    <property type="entry name" value="Glycosidases"/>
    <property type="match status" value="1"/>
</dbReference>
<evidence type="ECO:0000256" key="5">
    <source>
        <dbReference type="ARBA" id="ARBA00022801"/>
    </source>
</evidence>
<dbReference type="Pfam" id="PF22848">
    <property type="entry name" value="ASD1_dom"/>
    <property type="match status" value="1"/>
</dbReference>
<dbReference type="InterPro" id="IPR010720">
    <property type="entry name" value="Alpha-L-AF_C"/>
</dbReference>
<name>A0A6G8QAH2_9ACTN</name>
<evidence type="ECO:0000313" key="10">
    <source>
        <dbReference type="Proteomes" id="UP000501452"/>
    </source>
</evidence>
<dbReference type="GO" id="GO:0000272">
    <property type="term" value="P:polysaccharide catabolic process"/>
    <property type="evidence" value="ECO:0007669"/>
    <property type="project" value="TreeGrafter"/>
</dbReference>
<keyword evidence="7" id="KW-0326">Glycosidase</keyword>
<keyword evidence="5" id="KW-0378">Hydrolase</keyword>
<dbReference type="RefSeq" id="WP_166176767.1">
    <property type="nucleotide sequence ID" value="NZ_CP045119.1"/>
</dbReference>
<organism evidence="9 10">
    <name type="scientific">Rubrobacter tropicus</name>
    <dbReference type="NCBI Taxonomy" id="2653851"/>
    <lineage>
        <taxon>Bacteria</taxon>
        <taxon>Bacillati</taxon>
        <taxon>Actinomycetota</taxon>
        <taxon>Rubrobacteria</taxon>
        <taxon>Rubrobacterales</taxon>
        <taxon>Rubrobacteraceae</taxon>
        <taxon>Rubrobacter</taxon>
    </lineage>
</organism>
<dbReference type="Pfam" id="PF06964">
    <property type="entry name" value="Alpha-L-AF_C"/>
    <property type="match status" value="1"/>
</dbReference>
<dbReference type="InterPro" id="IPR013780">
    <property type="entry name" value="Glyco_hydro_b"/>
</dbReference>
<dbReference type="EC" id="3.2.1.55" evidence="4"/>
<gene>
    <name evidence="9" type="ORF">GBA63_13050</name>
</gene>
<dbReference type="EMBL" id="CP045119">
    <property type="protein sequence ID" value="QIN83459.1"/>
    <property type="molecule type" value="Genomic_DNA"/>
</dbReference>
<evidence type="ECO:0000256" key="1">
    <source>
        <dbReference type="ARBA" id="ARBA00001462"/>
    </source>
</evidence>
<dbReference type="Gene3D" id="2.60.40.1180">
    <property type="entry name" value="Golgi alpha-mannosidase II"/>
    <property type="match status" value="1"/>
</dbReference>